<sequence length="226" mass="23154">MRNSVKGSARGTLRGSGNRRARRSALVLAATVAGAVLAAGCGIRSTSVPVDAGAAPSRVPCTMSAEDVTTQTAKGVPVQIYLVCSSQLVTVDRTVRVDRTGADRLQVAQALLDELRRKPPATERRAGYSTAVPQNLRVGGPRGGDRQGTLRLSEQPEDLRSEALAQIVCTYAESDALAPEGTVVLGGPGNYAPRGYVCTSEMKTRPKAASAVGTSSGSGSGSGSGA</sequence>
<name>A0ABW1H051_9ACTN</name>
<proteinExistence type="predicted"/>
<feature type="domain" description="GerMN" evidence="2">
    <location>
        <begin position="81"/>
        <end position="175"/>
    </location>
</feature>
<comment type="caution">
    <text evidence="3">The sequence shown here is derived from an EMBL/GenBank/DDBJ whole genome shotgun (WGS) entry which is preliminary data.</text>
</comment>
<evidence type="ECO:0000313" key="4">
    <source>
        <dbReference type="Proteomes" id="UP001596200"/>
    </source>
</evidence>
<dbReference type="InterPro" id="IPR019606">
    <property type="entry name" value="GerMN"/>
</dbReference>
<dbReference type="Proteomes" id="UP001596200">
    <property type="component" value="Unassembled WGS sequence"/>
</dbReference>
<organism evidence="3 4">
    <name type="scientific">Streptomyces pulveraceus</name>
    <dbReference type="NCBI Taxonomy" id="68258"/>
    <lineage>
        <taxon>Bacteria</taxon>
        <taxon>Bacillati</taxon>
        <taxon>Actinomycetota</taxon>
        <taxon>Actinomycetes</taxon>
        <taxon>Kitasatosporales</taxon>
        <taxon>Streptomycetaceae</taxon>
        <taxon>Streptomyces</taxon>
    </lineage>
</organism>
<protein>
    <recommendedName>
        <fullName evidence="2">GerMN domain-containing protein</fullName>
    </recommendedName>
</protein>
<accession>A0ABW1H051</accession>
<reference evidence="4" key="1">
    <citation type="journal article" date="2019" name="Int. J. Syst. Evol. Microbiol.">
        <title>The Global Catalogue of Microorganisms (GCM) 10K type strain sequencing project: providing services to taxonomists for standard genome sequencing and annotation.</title>
        <authorList>
            <consortium name="The Broad Institute Genomics Platform"/>
            <consortium name="The Broad Institute Genome Sequencing Center for Infectious Disease"/>
            <person name="Wu L."/>
            <person name="Ma J."/>
        </authorList>
    </citation>
    <scope>NUCLEOTIDE SEQUENCE [LARGE SCALE GENOMIC DNA]</scope>
    <source>
        <strain evidence="4">JCM 4147</strain>
    </source>
</reference>
<evidence type="ECO:0000259" key="2">
    <source>
        <dbReference type="Pfam" id="PF10646"/>
    </source>
</evidence>
<evidence type="ECO:0000313" key="3">
    <source>
        <dbReference type="EMBL" id="MFC5919131.1"/>
    </source>
</evidence>
<feature type="compositionally biased region" description="Gly residues" evidence="1">
    <location>
        <begin position="216"/>
        <end position="226"/>
    </location>
</feature>
<dbReference type="EMBL" id="JBHSPU010000063">
    <property type="protein sequence ID" value="MFC5919131.1"/>
    <property type="molecule type" value="Genomic_DNA"/>
</dbReference>
<dbReference type="Pfam" id="PF10646">
    <property type="entry name" value="Germane"/>
    <property type="match status" value="1"/>
</dbReference>
<gene>
    <name evidence="3" type="ORF">ACFP1B_37695</name>
</gene>
<evidence type="ECO:0000256" key="1">
    <source>
        <dbReference type="SAM" id="MobiDB-lite"/>
    </source>
</evidence>
<keyword evidence="4" id="KW-1185">Reference proteome</keyword>
<dbReference type="RefSeq" id="WP_386421257.1">
    <property type="nucleotide sequence ID" value="NZ_BAAATU010000007.1"/>
</dbReference>
<feature type="region of interest" description="Disordered" evidence="1">
    <location>
        <begin position="204"/>
        <end position="226"/>
    </location>
</feature>
<feature type="region of interest" description="Disordered" evidence="1">
    <location>
        <begin position="133"/>
        <end position="157"/>
    </location>
</feature>